<organism evidence="1 2">
    <name type="scientific">Maritimibacter alkaliphilus HTCC2654</name>
    <dbReference type="NCBI Taxonomy" id="314271"/>
    <lineage>
        <taxon>Bacteria</taxon>
        <taxon>Pseudomonadati</taxon>
        <taxon>Pseudomonadota</taxon>
        <taxon>Alphaproteobacteria</taxon>
        <taxon>Rhodobacterales</taxon>
        <taxon>Roseobacteraceae</taxon>
        <taxon>Maritimibacter</taxon>
    </lineage>
</organism>
<proteinExistence type="predicted"/>
<reference evidence="1 2" key="1">
    <citation type="journal article" date="2010" name="J. Bacteriol.">
        <title>Genome sequences of Pelagibaca bermudensis HTCC2601T and Maritimibacter alkaliphilus HTCC2654T, the type strains of two marine Roseobacter genera.</title>
        <authorList>
            <person name="Thrash J.C."/>
            <person name="Cho J.C."/>
            <person name="Ferriera S."/>
            <person name="Johnson J."/>
            <person name="Vergin K.L."/>
            <person name="Giovannoni S.J."/>
        </authorList>
    </citation>
    <scope>NUCLEOTIDE SEQUENCE [LARGE SCALE GENOMIC DNA]</scope>
    <source>
        <strain evidence="1 2">HTCC2654</strain>
    </source>
</reference>
<comment type="caution">
    <text evidence="1">The sequence shown here is derived from an EMBL/GenBank/DDBJ whole genome shotgun (WGS) entry which is preliminary data.</text>
</comment>
<name>A3VGN6_9RHOB</name>
<dbReference type="AlphaFoldDB" id="A3VGN6"/>
<dbReference type="Proteomes" id="UP000002931">
    <property type="component" value="Unassembled WGS sequence"/>
</dbReference>
<evidence type="ECO:0000313" key="1">
    <source>
        <dbReference type="EMBL" id="EAQ12441.1"/>
    </source>
</evidence>
<dbReference type="EMBL" id="AAMT01000008">
    <property type="protein sequence ID" value="EAQ12441.1"/>
    <property type="molecule type" value="Genomic_DNA"/>
</dbReference>
<evidence type="ECO:0000313" key="2">
    <source>
        <dbReference type="Proteomes" id="UP000002931"/>
    </source>
</evidence>
<protein>
    <submittedName>
        <fullName evidence="1">Uncharacterized protein</fullName>
    </submittedName>
</protein>
<keyword evidence="2" id="KW-1185">Reference proteome</keyword>
<accession>A3VGN6</accession>
<sequence>MLISFRKETHEARLPFREGWGGGLAQRARCL</sequence>
<dbReference type="HOGENOM" id="CLU_3397324_0_0_5"/>
<gene>
    <name evidence="1" type="ORF">RB2654_14185</name>
</gene>